<feature type="domain" description="CHAT" evidence="5">
    <location>
        <begin position="73"/>
        <end position="339"/>
    </location>
</feature>
<evidence type="ECO:0000256" key="1">
    <source>
        <dbReference type="ARBA" id="ARBA00022574"/>
    </source>
</evidence>
<dbReference type="Pfam" id="PF00400">
    <property type="entry name" value="WD40"/>
    <property type="match status" value="7"/>
</dbReference>
<dbReference type="SMART" id="SM00320">
    <property type="entry name" value="WD40"/>
    <property type="match status" value="7"/>
</dbReference>
<dbReference type="Proteomes" id="UP001519654">
    <property type="component" value="Unassembled WGS sequence"/>
</dbReference>
<dbReference type="EMBL" id="JAHKKG010000004">
    <property type="protein sequence ID" value="MBU2664554.1"/>
    <property type="molecule type" value="Genomic_DNA"/>
</dbReference>
<sequence length="709" mass="74196">MSVQIFELSISRGAGSKLYGVQVVNSPAGEASAEFTLDVDALLAQRGPIQTALLASSANVRGRISRLEQPVRDLGAALFEALFATPAVAGRYQASLAIAHNGGEPLRVILRIDPAELAALPWEAMYDAGAGGYVCHREPLVRRVPVAATLNPLQVTAPLRIMGIVSAPRGLPPLDAEREREQLATALRRPISSGAVELVWAPDATWETLQEMLLTEQWHIIHFIGHGDFDAHDSAGVLALTGDGGRVNRVTAGRFADLLGQAEPMPRVVVLNSCSSATSGADDLFSGTAAALARGGIRAVAAMQFSVTDRAAVAFSRAFYTALAAGRGVDQAVLSGRIGVLGTGGSTLEWLTPVLYLRGDDAHLFTVLPPTQTATNEESVDRDPSHSAASAASAASAPSAGTWRELRRFSGAAAGWWGSNFTIGSGQVVFSPDGSILATGSTDRVVRLWDPTTGQELAALSGHTKPVRSLAFSPGGELLASGSADKTIRLWNPTSGQAVRTPLIGHTDWVQSVAFSPDGAVLASGSADQTVRLWDPATGQPVGEPIKGHRNWVRTVAFGVDNEILASAGNDGTIRLWNISTGELIGEPLTGHTRMVRALAFSPDGAVLASSSADKTIRLWDPHTGQPVGEPLSGNAGELWSVTFSPDGRLLASGGNDGSVQLWNVSTGRPAGEPLTGHLYLVGSLAFSPDGRLLASSSPDRIIRIWGPA</sequence>
<organism evidence="6 7">
    <name type="scientific">Paractinoplanes bogorensis</name>
    <dbReference type="NCBI Taxonomy" id="1610840"/>
    <lineage>
        <taxon>Bacteria</taxon>
        <taxon>Bacillati</taxon>
        <taxon>Actinomycetota</taxon>
        <taxon>Actinomycetes</taxon>
        <taxon>Micromonosporales</taxon>
        <taxon>Micromonosporaceae</taxon>
        <taxon>Paractinoplanes</taxon>
    </lineage>
</organism>
<evidence type="ECO:0000256" key="2">
    <source>
        <dbReference type="ARBA" id="ARBA00022737"/>
    </source>
</evidence>
<dbReference type="InterPro" id="IPR001680">
    <property type="entry name" value="WD40_rpt"/>
</dbReference>
<dbReference type="PANTHER" id="PTHR44129">
    <property type="entry name" value="WD REPEAT-CONTAINING PROTEIN POP1"/>
    <property type="match status" value="1"/>
</dbReference>
<comment type="caution">
    <text evidence="6">The sequence shown here is derived from an EMBL/GenBank/DDBJ whole genome shotgun (WGS) entry which is preliminary data.</text>
</comment>
<keyword evidence="1 3" id="KW-0853">WD repeat</keyword>
<dbReference type="Pfam" id="PF12770">
    <property type="entry name" value="CHAT"/>
    <property type="match status" value="1"/>
</dbReference>
<dbReference type="PROSITE" id="PS50294">
    <property type="entry name" value="WD_REPEATS_REGION"/>
    <property type="match status" value="7"/>
</dbReference>
<dbReference type="InterPro" id="IPR015943">
    <property type="entry name" value="WD40/YVTN_repeat-like_dom_sf"/>
</dbReference>
<dbReference type="PRINTS" id="PR00320">
    <property type="entry name" value="GPROTEINBRPT"/>
</dbReference>
<feature type="repeat" description="WD" evidence="3">
    <location>
        <begin position="503"/>
        <end position="544"/>
    </location>
</feature>
<dbReference type="Gene3D" id="2.130.10.10">
    <property type="entry name" value="YVTN repeat-like/Quinoprotein amine dehydrogenase"/>
    <property type="match status" value="2"/>
</dbReference>
<evidence type="ECO:0000259" key="5">
    <source>
        <dbReference type="Pfam" id="PF12770"/>
    </source>
</evidence>
<accession>A0ABS5YM67</accession>
<feature type="repeat" description="WD" evidence="3">
    <location>
        <begin position="632"/>
        <end position="673"/>
    </location>
</feature>
<feature type="repeat" description="WD" evidence="3">
    <location>
        <begin position="546"/>
        <end position="587"/>
    </location>
</feature>
<dbReference type="PROSITE" id="PS00678">
    <property type="entry name" value="WD_REPEATS_1"/>
    <property type="match status" value="2"/>
</dbReference>
<evidence type="ECO:0000313" key="7">
    <source>
        <dbReference type="Proteomes" id="UP001519654"/>
    </source>
</evidence>
<gene>
    <name evidence="6" type="ORF">KOI35_13710</name>
</gene>
<dbReference type="InterPro" id="IPR036322">
    <property type="entry name" value="WD40_repeat_dom_sf"/>
</dbReference>
<dbReference type="InterPro" id="IPR019775">
    <property type="entry name" value="WD40_repeat_CS"/>
</dbReference>
<keyword evidence="2" id="KW-0677">Repeat</keyword>
<feature type="repeat" description="WD" evidence="3">
    <location>
        <begin position="589"/>
        <end position="630"/>
    </location>
</feature>
<dbReference type="InterPro" id="IPR050349">
    <property type="entry name" value="WD_LIS1/nudF_dynein_reg"/>
</dbReference>
<dbReference type="SUPFAM" id="SSF50978">
    <property type="entry name" value="WD40 repeat-like"/>
    <property type="match status" value="1"/>
</dbReference>
<feature type="repeat" description="WD" evidence="3">
    <location>
        <begin position="460"/>
        <end position="501"/>
    </location>
</feature>
<feature type="compositionally biased region" description="Low complexity" evidence="4">
    <location>
        <begin position="386"/>
        <end position="396"/>
    </location>
</feature>
<evidence type="ECO:0000313" key="6">
    <source>
        <dbReference type="EMBL" id="MBU2664554.1"/>
    </source>
</evidence>
<proteinExistence type="predicted"/>
<keyword evidence="7" id="KW-1185">Reference proteome</keyword>
<reference evidence="6 7" key="1">
    <citation type="submission" date="2021-06" db="EMBL/GenBank/DDBJ databases">
        <title>Actinoplanes lichenicola sp. nov., and Actinoplanes ovalisporus sp. nov., isolated from lichen in Thailand.</title>
        <authorList>
            <person name="Saeng-In P."/>
            <person name="Kanchanasin P."/>
            <person name="Yuki M."/>
            <person name="Kudo T."/>
            <person name="Ohkuma M."/>
            <person name="Phongsopitanun W."/>
            <person name="Tanasupawat S."/>
        </authorList>
    </citation>
    <scope>NUCLEOTIDE SEQUENCE [LARGE SCALE GENOMIC DNA]</scope>
    <source>
        <strain evidence="6 7">NBRC 110975</strain>
    </source>
</reference>
<dbReference type="CDD" id="cd00200">
    <property type="entry name" value="WD40"/>
    <property type="match status" value="1"/>
</dbReference>
<evidence type="ECO:0000256" key="3">
    <source>
        <dbReference type="PROSITE-ProRule" id="PRU00221"/>
    </source>
</evidence>
<name>A0ABS5YM67_9ACTN</name>
<evidence type="ECO:0000256" key="4">
    <source>
        <dbReference type="SAM" id="MobiDB-lite"/>
    </source>
</evidence>
<dbReference type="InterPro" id="IPR024983">
    <property type="entry name" value="CHAT_dom"/>
</dbReference>
<protein>
    <submittedName>
        <fullName evidence="6">CHAT domain-containing protein</fullName>
    </submittedName>
</protein>
<feature type="repeat" description="WD" evidence="3">
    <location>
        <begin position="428"/>
        <end position="459"/>
    </location>
</feature>
<feature type="repeat" description="WD" evidence="3">
    <location>
        <begin position="675"/>
        <end position="709"/>
    </location>
</feature>
<dbReference type="PROSITE" id="PS50082">
    <property type="entry name" value="WD_REPEATS_2"/>
    <property type="match status" value="7"/>
</dbReference>
<feature type="region of interest" description="Disordered" evidence="4">
    <location>
        <begin position="373"/>
        <end position="396"/>
    </location>
</feature>
<dbReference type="InterPro" id="IPR020472">
    <property type="entry name" value="WD40_PAC1"/>
</dbReference>